<dbReference type="InterPro" id="IPR004328">
    <property type="entry name" value="BRO1_dom"/>
</dbReference>
<dbReference type="Gene3D" id="1.25.40.280">
    <property type="entry name" value="alix/aip1 like domains"/>
    <property type="match status" value="1"/>
</dbReference>
<dbReference type="PANTHER" id="PTHR23030:SF39">
    <property type="entry name" value="PROGRAMMED CELL DEATH 6-INTERACTING PROTEIN"/>
    <property type="match status" value="1"/>
</dbReference>
<accession>A0A5C3L5Q7</accession>
<reference evidence="4 5" key="1">
    <citation type="journal article" date="2019" name="Nat. Ecol. Evol.">
        <title>Megaphylogeny resolves global patterns of mushroom evolution.</title>
        <authorList>
            <person name="Varga T."/>
            <person name="Krizsan K."/>
            <person name="Foldi C."/>
            <person name="Dima B."/>
            <person name="Sanchez-Garcia M."/>
            <person name="Sanchez-Ramirez S."/>
            <person name="Szollosi G.J."/>
            <person name="Szarkandi J.G."/>
            <person name="Papp V."/>
            <person name="Albert L."/>
            <person name="Andreopoulos W."/>
            <person name="Angelini C."/>
            <person name="Antonin V."/>
            <person name="Barry K.W."/>
            <person name="Bougher N.L."/>
            <person name="Buchanan P."/>
            <person name="Buyck B."/>
            <person name="Bense V."/>
            <person name="Catcheside P."/>
            <person name="Chovatia M."/>
            <person name="Cooper J."/>
            <person name="Damon W."/>
            <person name="Desjardin D."/>
            <person name="Finy P."/>
            <person name="Geml J."/>
            <person name="Haridas S."/>
            <person name="Hughes K."/>
            <person name="Justo A."/>
            <person name="Karasinski D."/>
            <person name="Kautmanova I."/>
            <person name="Kiss B."/>
            <person name="Kocsube S."/>
            <person name="Kotiranta H."/>
            <person name="LaButti K.M."/>
            <person name="Lechner B.E."/>
            <person name="Liimatainen K."/>
            <person name="Lipzen A."/>
            <person name="Lukacs Z."/>
            <person name="Mihaltcheva S."/>
            <person name="Morgado L.N."/>
            <person name="Niskanen T."/>
            <person name="Noordeloos M.E."/>
            <person name="Ohm R.A."/>
            <person name="Ortiz-Santana B."/>
            <person name="Ovrebo C."/>
            <person name="Racz N."/>
            <person name="Riley R."/>
            <person name="Savchenko A."/>
            <person name="Shiryaev A."/>
            <person name="Soop K."/>
            <person name="Spirin V."/>
            <person name="Szebenyi C."/>
            <person name="Tomsovsky M."/>
            <person name="Tulloss R.E."/>
            <person name="Uehling J."/>
            <person name="Grigoriev I.V."/>
            <person name="Vagvolgyi C."/>
            <person name="Papp T."/>
            <person name="Martin F.M."/>
            <person name="Miettinen O."/>
            <person name="Hibbett D.S."/>
            <person name="Nagy L.G."/>
        </authorList>
    </citation>
    <scope>NUCLEOTIDE SEQUENCE [LARGE SCALE GENOMIC DNA]</scope>
    <source>
        <strain evidence="4 5">CBS 121175</strain>
    </source>
</reference>
<evidence type="ECO:0000313" key="4">
    <source>
        <dbReference type="EMBL" id="TFK28100.1"/>
    </source>
</evidence>
<organism evidence="4 5">
    <name type="scientific">Coprinopsis marcescibilis</name>
    <name type="common">Agaric fungus</name>
    <name type="synonym">Psathyrella marcescibilis</name>
    <dbReference type="NCBI Taxonomy" id="230819"/>
    <lineage>
        <taxon>Eukaryota</taxon>
        <taxon>Fungi</taxon>
        <taxon>Dikarya</taxon>
        <taxon>Basidiomycota</taxon>
        <taxon>Agaricomycotina</taxon>
        <taxon>Agaricomycetes</taxon>
        <taxon>Agaricomycetidae</taxon>
        <taxon>Agaricales</taxon>
        <taxon>Agaricineae</taxon>
        <taxon>Psathyrellaceae</taxon>
        <taxon>Coprinopsis</taxon>
    </lineage>
</organism>
<evidence type="ECO:0000256" key="2">
    <source>
        <dbReference type="SAM" id="MobiDB-lite"/>
    </source>
</evidence>
<evidence type="ECO:0000313" key="5">
    <source>
        <dbReference type="Proteomes" id="UP000307440"/>
    </source>
</evidence>
<dbReference type="OrthoDB" id="64867at2759"/>
<dbReference type="PANTHER" id="PTHR23030">
    <property type="entry name" value="PCD6 INTERACTING PROTEIN-RELATED"/>
    <property type="match status" value="1"/>
</dbReference>
<dbReference type="AlphaFoldDB" id="A0A5C3L5Q7"/>
<dbReference type="Proteomes" id="UP000307440">
    <property type="component" value="Unassembled WGS sequence"/>
</dbReference>
<evidence type="ECO:0000259" key="3">
    <source>
        <dbReference type="PROSITE" id="PS51180"/>
    </source>
</evidence>
<dbReference type="PROSITE" id="PS51180">
    <property type="entry name" value="BRO1"/>
    <property type="match status" value="1"/>
</dbReference>
<dbReference type="GO" id="GO:0005768">
    <property type="term" value="C:endosome"/>
    <property type="evidence" value="ECO:0007669"/>
    <property type="project" value="TreeGrafter"/>
</dbReference>
<dbReference type="InterPro" id="IPR038499">
    <property type="entry name" value="BRO1_sf"/>
</dbReference>
<dbReference type="CDD" id="cd09241">
    <property type="entry name" value="BRO1_ScRim20-like"/>
    <property type="match status" value="1"/>
</dbReference>
<dbReference type="Gene3D" id="1.20.120.560">
    <property type="entry name" value="alix/aip1 in complex with the ypdl late domain"/>
    <property type="match status" value="1"/>
</dbReference>
<dbReference type="EMBL" id="ML210158">
    <property type="protein sequence ID" value="TFK28100.1"/>
    <property type="molecule type" value="Genomic_DNA"/>
</dbReference>
<name>A0A5C3L5Q7_COPMA</name>
<dbReference type="SMART" id="SM01041">
    <property type="entry name" value="BRO1"/>
    <property type="match status" value="1"/>
</dbReference>
<comment type="similarity">
    <text evidence="1">Belongs to the palA/RIM20 family.</text>
</comment>
<keyword evidence="5" id="KW-1185">Reference proteome</keyword>
<dbReference type="Pfam" id="PF03097">
    <property type="entry name" value="BRO1"/>
    <property type="match status" value="1"/>
</dbReference>
<proteinExistence type="inferred from homology"/>
<feature type="region of interest" description="Disordered" evidence="2">
    <location>
        <begin position="731"/>
        <end position="767"/>
    </location>
</feature>
<feature type="domain" description="BRO1" evidence="3">
    <location>
        <begin position="3"/>
        <end position="402"/>
    </location>
</feature>
<gene>
    <name evidence="4" type="ORF">FA15DRAFT_665581</name>
</gene>
<dbReference type="InterPro" id="IPR025304">
    <property type="entry name" value="ALIX_V_dom"/>
</dbReference>
<dbReference type="STRING" id="230819.A0A5C3L5Q7"/>
<feature type="region of interest" description="Disordered" evidence="2">
    <location>
        <begin position="468"/>
        <end position="489"/>
    </location>
</feature>
<feature type="compositionally biased region" description="Basic and acidic residues" evidence="2">
    <location>
        <begin position="474"/>
        <end position="489"/>
    </location>
</feature>
<dbReference type="Gene3D" id="1.20.140.50">
    <property type="entry name" value="alix/aip1 like domains"/>
    <property type="match status" value="1"/>
</dbReference>
<dbReference type="Pfam" id="PF13949">
    <property type="entry name" value="ALIX_LYPXL_bnd"/>
    <property type="match status" value="1"/>
</dbReference>
<evidence type="ECO:0000256" key="1">
    <source>
        <dbReference type="ARBA" id="ARBA00038154"/>
    </source>
</evidence>
<sequence>MSNLLAIPYKKTYQIDIKEAARNYISNHGGAHPDEFKEDIRNWEELRKDVTGGSTHVDQIDAALLYHAQLVSVLAKFPNDIQLSIPYTTIFDTYPVPVSLNNLLFERAAVVFNLATLYSQLANSEDRSTPDGIKRAALYFQQAAGTLSHLRSSICPKLVYAQDDDRPRDLAEAFLSGLELLVLGQAQECSWQLAKLNQVKNALIAKISAKTSTLYDTALSALNTAERVLPKEWLAHIEAKAYHFKAVAEFRKSMDEIESGNRYGMELARLGNAQKHAQSAYDTARRGRVTTLVLQDAQSLLEVIQKNFVRAQRDNDLIYHKDVPTSSALPQIEEISLAVPKVPPGLLNPESVLNSKVPLFGNLVSWGVKESINIYNDRKSNILKDQIMDVTRQLRDAADTELRRLNLPASLEALERPIGLPPSLLHKAEEIRLENGPERIELSLATVETLAQRDRALLEEALDILDSEASEDEASQKEHPINRLPSHEANAELIDKTERYRHILDQANESDDLVRQKWYDWEDHIRHLTEDEAVLESSVPSTTFAGAEQSSPQAKATRQHARALRVKLEDLDALHRDRDELARRARALAEADDIRPRIMKAASGFEKLTTVQPAVFEDIFDQELAKYDKYLRDVGEYSKRQEHIIQEIKVENDMFLNSRREDPAVKDRGRVLQELELAYLKYKEITKNLEEGTKFYNELASILMQFKTVCRSWAQQRNQELRSLTNSFQALSMDDSSPHPEAPTTTTRQPRRRSNLGLPPLTSDDWE</sequence>
<protein>
    <submittedName>
        <fullName evidence="4">pH-response regulator</fullName>
    </submittedName>
</protein>